<dbReference type="Proteomes" id="UP001163603">
    <property type="component" value="Chromosome 13"/>
</dbReference>
<organism evidence="1 2">
    <name type="scientific">Pistacia integerrima</name>
    <dbReference type="NCBI Taxonomy" id="434235"/>
    <lineage>
        <taxon>Eukaryota</taxon>
        <taxon>Viridiplantae</taxon>
        <taxon>Streptophyta</taxon>
        <taxon>Embryophyta</taxon>
        <taxon>Tracheophyta</taxon>
        <taxon>Spermatophyta</taxon>
        <taxon>Magnoliopsida</taxon>
        <taxon>eudicotyledons</taxon>
        <taxon>Gunneridae</taxon>
        <taxon>Pentapetalae</taxon>
        <taxon>rosids</taxon>
        <taxon>malvids</taxon>
        <taxon>Sapindales</taxon>
        <taxon>Anacardiaceae</taxon>
        <taxon>Pistacia</taxon>
    </lineage>
</organism>
<comment type="caution">
    <text evidence="1">The sequence shown here is derived from an EMBL/GenBank/DDBJ whole genome shotgun (WGS) entry which is preliminary data.</text>
</comment>
<protein>
    <submittedName>
        <fullName evidence="1">Uncharacterized protein</fullName>
    </submittedName>
</protein>
<proteinExistence type="predicted"/>
<gene>
    <name evidence="1" type="ORF">Pint_20358</name>
</gene>
<reference evidence="2" key="1">
    <citation type="journal article" date="2023" name="G3 (Bethesda)">
        <title>Genome assembly and association tests identify interacting loci associated with vigor, precocity, and sex in interspecific pistachio rootstocks.</title>
        <authorList>
            <person name="Palmer W."/>
            <person name="Jacygrad E."/>
            <person name="Sagayaradj S."/>
            <person name="Cavanaugh K."/>
            <person name="Han R."/>
            <person name="Bertier L."/>
            <person name="Beede B."/>
            <person name="Kafkas S."/>
            <person name="Golino D."/>
            <person name="Preece J."/>
            <person name="Michelmore R."/>
        </authorList>
    </citation>
    <scope>NUCLEOTIDE SEQUENCE [LARGE SCALE GENOMIC DNA]</scope>
</reference>
<dbReference type="EMBL" id="CM047748">
    <property type="protein sequence ID" value="KAJ0015106.1"/>
    <property type="molecule type" value="Genomic_DNA"/>
</dbReference>
<evidence type="ECO:0000313" key="1">
    <source>
        <dbReference type="EMBL" id="KAJ0015106.1"/>
    </source>
</evidence>
<accession>A0ACC0XFH9</accession>
<name>A0ACC0XFH9_9ROSI</name>
<sequence>MEDKHEEVEDIESASGDSFIADSDDDAPSTSGQDDELHIEAKIEELVADFLEVESKAAEAQEALEPESLAKVEGEVREEFAQNLHEDALEVAVEDEMTAYREQWEAVLDELETESAHLLEQLDGAGIELPSLYKWIENQAPNGCCTEAWKKRAHWVGSQVPSEMNKSITDAEEYLQTQRPVRRRHGKLLEEGASGFLQKKLANDDSKEAVTETRDLDWSSVNKIFSGDVSDECKFGGKHWASVYLASNPQQAAAMGLKFPGVDEVEEIEDIDDNSNDPFVADAIANERELVLSEEQRKNFRKVKEEDDANIDRKLQLHLKTKAASKKIKTECHTLLHGFLTCCGHGYVSQLEEGATQKEVFSVDGVVESNSDEPRPFVDSSNCLPSNKSQEDEEGMPDKNNEVKSSGTSDNFDKARPISNGTSSMSDSALPDSTELRGSKRSNESEEPNGDIKRIRPIIIDCDEEANVMNDKSVCIKLEDQSVLHEDANVSVTADPLPSQSSYEKFFCTACQKVASEVHSHPLMKVIICKDCKSLLEQKMHLKDQERIIAKNQRKRYDSVIYDHSPKLVFLLKTCLHSPLVASCKPNSQVGNTADWGLEVDADCSECFCGWCGRSNDLISCKSCKVLFCTTCVKRNISEACLSEIQASSWQCCCCSPSLLQRLTLEFEKAIGSGDLTVSSSESDSESSDADSNLTVGRKRKQKKKIRRILDDAELGEETKRKIAIEKERQERLKSLQVQFSATSNMTTSASFERDLPAAASTEVLGDATTGYIVNVVREKGEEAVRIPPSISAKLKAHQVVGIRFIWENIVQSIRKVKSGDKGLGCILAHTMGLGKTFQVIAFLYTAIRSIDLGLRTALIVTPVNVLHNWRQEFMKWRPTEVKPLRVFMLEDVSRLNFNVKTTLLSVMRKIVSTNAVWKLRERRAELLAKWRAKGGVFIIGYAAFRNLSFGKHVKDRQMAREICHALQDGPDILVCDEAHMIKNTRADTTQALKQVKCQRRIALTGSPLQNNLMEYYCMVDFVREGFLGSSHDFQNPIENGQHTNSTSEDVKIMNQRSHILYEQLKGFVQRMDMNVVKKDLPPKTVFVITVKLSPLQRKLYKRFLDLHGFANDKVSNEKIRKSFFAGYQALAQIWNHPGILQLKKEDRGYPSREDAEDSSSDENLDYNVVIGEKPRNTNDVLQGKNDDGFFQQEVSGTMDWWKDLLREHTYRELDYSGKMVLLLDILTSCSDIGDKALVFSQSIPTLDLIELYLSKLTRSGKQGKLWKKGKDWYRLDGRTESSERQKLVERFNEPFNKRVKCTLISTRAGSLGINLHAANRVIIVDGSWNPTYDLQAIFRAWRYGQKKPVFAYRLMAHGTMEEKIYKRQVTKEGLAARVVDRQQVHRTISKEEMLHLFEFGDDENPDPLPEVCQENGQENSQTTTCKIGNSLKHKLPLSHGSCLSDKLMESLLGKHHPRWIANYHEHETLLQENEEERLSKEEQDLAWEVYRRSLEWEEVQRVPLDESGPERKPAVTSNVVPPAPGTSDTTMQPRGILRSRVVLRKCTNLSHLLTLRSQGTKVGCSTVCGECAQEIRWEDLNRDGKPAR</sequence>
<evidence type="ECO:0000313" key="2">
    <source>
        <dbReference type="Proteomes" id="UP001163603"/>
    </source>
</evidence>
<keyword evidence="2" id="KW-1185">Reference proteome</keyword>